<comment type="caution">
    <text evidence="2">The sequence shown here is derived from an EMBL/GenBank/DDBJ whole genome shotgun (WGS) entry which is preliminary data.</text>
</comment>
<feature type="non-terminal residue" evidence="2">
    <location>
        <position position="1"/>
    </location>
</feature>
<feature type="domain" description="HD" evidence="1">
    <location>
        <begin position="6"/>
        <end position="81"/>
    </location>
</feature>
<dbReference type="Pfam" id="PF01966">
    <property type="entry name" value="HD"/>
    <property type="match status" value="1"/>
</dbReference>
<dbReference type="InterPro" id="IPR050135">
    <property type="entry name" value="dGTPase-like"/>
</dbReference>
<dbReference type="EMBL" id="BARU01034588">
    <property type="protein sequence ID" value="GAH65315.1"/>
    <property type="molecule type" value="Genomic_DNA"/>
</dbReference>
<proteinExistence type="predicted"/>
<name>X1I7Q5_9ZZZZ</name>
<feature type="non-terminal residue" evidence="2">
    <location>
        <position position="256"/>
    </location>
</feature>
<organism evidence="2">
    <name type="scientific">marine sediment metagenome</name>
    <dbReference type="NCBI Taxonomy" id="412755"/>
    <lineage>
        <taxon>unclassified sequences</taxon>
        <taxon>metagenomes</taxon>
        <taxon>ecological metagenomes</taxon>
    </lineage>
</organism>
<dbReference type="CDD" id="cd00077">
    <property type="entry name" value="HDc"/>
    <property type="match status" value="1"/>
</dbReference>
<dbReference type="GO" id="GO:0006203">
    <property type="term" value="P:dGTP catabolic process"/>
    <property type="evidence" value="ECO:0007669"/>
    <property type="project" value="TreeGrafter"/>
</dbReference>
<dbReference type="PANTHER" id="PTHR11373">
    <property type="entry name" value="DEOXYNUCLEOSIDE TRIPHOSPHATE TRIPHOSPHOHYDROLASE"/>
    <property type="match status" value="1"/>
</dbReference>
<evidence type="ECO:0000313" key="2">
    <source>
        <dbReference type="EMBL" id="GAH65315.1"/>
    </source>
</evidence>
<dbReference type="PANTHER" id="PTHR11373:SF4">
    <property type="entry name" value="DEOXYNUCLEOSIDE TRIPHOSPHATE TRIPHOSPHOHYDROLASE SAMHD1"/>
    <property type="match status" value="1"/>
</dbReference>
<protein>
    <recommendedName>
        <fullName evidence="1">HD domain-containing protein</fullName>
    </recommendedName>
</protein>
<gene>
    <name evidence="2" type="ORF">S03H2_54271</name>
</gene>
<evidence type="ECO:0000259" key="1">
    <source>
        <dbReference type="Pfam" id="PF01966"/>
    </source>
</evidence>
<dbReference type="AlphaFoldDB" id="X1I7Q5"/>
<dbReference type="SUPFAM" id="SSF109604">
    <property type="entry name" value="HD-domain/PDEase-like"/>
    <property type="match status" value="1"/>
</dbReference>
<sequence length="256" mass="29411">GANINRYEHAIGTCYLAQECFKSWPLLNPISEKEKKHFLLSALLHDVTSAAFGHSVEYIESKEGFDHEKAFEYVVVGEKGESYQYKSATLEPIYFGMLREISFKIPEEDLKIIGRIIIGRERFGPLINATMDLDNIDNVFRLAYHIGLVKSGEVPLKLAKSLWIENGNLIVKKESIPLIEEWHKTRKKLYLLLLLNPEEFSAKCMLTEAIEIAKTKESRPFNWYDVDYKLLVELSKKSSETSIIISRLMKGKLYGC</sequence>
<dbReference type="Gene3D" id="1.10.3210.10">
    <property type="entry name" value="Hypothetical protein af1432"/>
    <property type="match status" value="1"/>
</dbReference>
<reference evidence="2" key="1">
    <citation type="journal article" date="2014" name="Front. Microbiol.">
        <title>High frequency of phylogenetically diverse reductive dehalogenase-homologous genes in deep subseafloor sedimentary metagenomes.</title>
        <authorList>
            <person name="Kawai M."/>
            <person name="Futagami T."/>
            <person name="Toyoda A."/>
            <person name="Takaki Y."/>
            <person name="Nishi S."/>
            <person name="Hori S."/>
            <person name="Arai W."/>
            <person name="Tsubouchi T."/>
            <person name="Morono Y."/>
            <person name="Uchiyama I."/>
            <person name="Ito T."/>
            <person name="Fujiyama A."/>
            <person name="Inagaki F."/>
            <person name="Takami H."/>
        </authorList>
    </citation>
    <scope>NUCLEOTIDE SEQUENCE</scope>
    <source>
        <strain evidence="2">Expedition CK06-06</strain>
    </source>
</reference>
<dbReference type="GO" id="GO:0008832">
    <property type="term" value="F:dGTPase activity"/>
    <property type="evidence" value="ECO:0007669"/>
    <property type="project" value="TreeGrafter"/>
</dbReference>
<dbReference type="InterPro" id="IPR006674">
    <property type="entry name" value="HD_domain"/>
</dbReference>
<accession>X1I7Q5</accession>
<dbReference type="InterPro" id="IPR003607">
    <property type="entry name" value="HD/PDEase_dom"/>
</dbReference>